<dbReference type="RefSeq" id="WP_203941100.1">
    <property type="nucleotide sequence ID" value="NZ_BAAAGJ010000003.1"/>
</dbReference>
<feature type="transmembrane region" description="Helical" evidence="1">
    <location>
        <begin position="136"/>
        <end position="160"/>
    </location>
</feature>
<keyword evidence="1" id="KW-1133">Transmembrane helix</keyword>
<name>A0A8J3YDV7_9ACTN</name>
<organism evidence="3 4">
    <name type="scientific">Spirilliplanes yamanashiensis</name>
    <dbReference type="NCBI Taxonomy" id="42233"/>
    <lineage>
        <taxon>Bacteria</taxon>
        <taxon>Bacillati</taxon>
        <taxon>Actinomycetota</taxon>
        <taxon>Actinomycetes</taxon>
        <taxon>Micromonosporales</taxon>
        <taxon>Micromonosporaceae</taxon>
        <taxon>Spirilliplanes</taxon>
    </lineage>
</organism>
<dbReference type="EMBL" id="BOOY01000036">
    <property type="protein sequence ID" value="GIJ05935.1"/>
    <property type="molecule type" value="Genomic_DNA"/>
</dbReference>
<feature type="signal peptide" evidence="2">
    <location>
        <begin position="1"/>
        <end position="30"/>
    </location>
</feature>
<sequence>MRRLTATAAACAALTLTGGWVALGAAPAHAAAVFVELNPSTVPAGDQVGLRASCEDNLAAATVTSAAFDGPVTVRPRYGFLTATVTVPAGTRADDYRVRLRCADGEQATATLHVVARDRPARGPATGFGGSAGPGALPGVLVAGGLAAMAGGGVLGAVSLRRRRRAF</sequence>
<dbReference type="Proteomes" id="UP000652013">
    <property type="component" value="Unassembled WGS sequence"/>
</dbReference>
<feature type="chain" id="PRO_5035211853" evidence="2">
    <location>
        <begin position="31"/>
        <end position="167"/>
    </location>
</feature>
<keyword evidence="1" id="KW-0472">Membrane</keyword>
<dbReference type="AlphaFoldDB" id="A0A8J3YDV7"/>
<evidence type="ECO:0000256" key="2">
    <source>
        <dbReference type="SAM" id="SignalP"/>
    </source>
</evidence>
<keyword evidence="2" id="KW-0732">Signal</keyword>
<gene>
    <name evidence="3" type="ORF">Sya03_52870</name>
</gene>
<keyword evidence="1" id="KW-0812">Transmembrane</keyword>
<protein>
    <submittedName>
        <fullName evidence="3">Uncharacterized protein</fullName>
    </submittedName>
</protein>
<evidence type="ECO:0000313" key="3">
    <source>
        <dbReference type="EMBL" id="GIJ05935.1"/>
    </source>
</evidence>
<proteinExistence type="predicted"/>
<evidence type="ECO:0000256" key="1">
    <source>
        <dbReference type="SAM" id="Phobius"/>
    </source>
</evidence>
<evidence type="ECO:0000313" key="4">
    <source>
        <dbReference type="Proteomes" id="UP000652013"/>
    </source>
</evidence>
<comment type="caution">
    <text evidence="3">The sequence shown here is derived from an EMBL/GenBank/DDBJ whole genome shotgun (WGS) entry which is preliminary data.</text>
</comment>
<reference evidence="3" key="1">
    <citation type="submission" date="2021-01" db="EMBL/GenBank/DDBJ databases">
        <title>Whole genome shotgun sequence of Spirilliplanes yamanashiensis NBRC 15828.</title>
        <authorList>
            <person name="Komaki H."/>
            <person name="Tamura T."/>
        </authorList>
    </citation>
    <scope>NUCLEOTIDE SEQUENCE</scope>
    <source>
        <strain evidence="3">NBRC 15828</strain>
    </source>
</reference>
<accession>A0A8J3YDV7</accession>
<keyword evidence="4" id="KW-1185">Reference proteome</keyword>